<dbReference type="GO" id="GO:0005524">
    <property type="term" value="F:ATP binding"/>
    <property type="evidence" value="ECO:0007669"/>
    <property type="project" value="UniProtKB-KW"/>
</dbReference>
<keyword evidence="3" id="KW-0547">Nucleotide-binding</keyword>
<name>A0A8S5MG59_9VIRU</name>
<dbReference type="Pfam" id="PF00772">
    <property type="entry name" value="DnaB"/>
    <property type="match status" value="1"/>
</dbReference>
<evidence type="ECO:0000259" key="11">
    <source>
        <dbReference type="PROSITE" id="PS51199"/>
    </source>
</evidence>
<sequence>MFDFATAEYSAVGCFLIDSRCLPTIRERISTPEAFASEPCRKAFTAACKLADNGKPVDPVTVGREAGLDNAFLVDCMNTVPSCNGAEAYAQTVTEGFRRRQLRELGDKLQADSLSLGADTTQLLADARAALDGLSETSGSNTASSSFDSLRDFLGFRAEVNEGKRQAVKTGFPSLDGILGGFARGGLYIIAARPGVGKSALGIALADMIARETTVLYASLEMSGEELNSRRVAAFSTAPCTFGKLLFGKTTEAEDAAIINACGVLAERELHILAVPTLTVPQLEIQARNVHAQVVMVDYLGLLSTADRRASEYERVTQVSGDLKRMAKRMNCVVIALCQLNREATTASVDSRPKLSQLRSSGAIEQDADGVLLLHRPEYGQSETQRNPAEPQEFFIDVAKNRHGRTGTAELAWYAPVNRFVDNAGKWEVRSWA</sequence>
<dbReference type="InterPro" id="IPR016136">
    <property type="entry name" value="DNA_helicase_N/primase_C"/>
</dbReference>
<dbReference type="GO" id="GO:0016787">
    <property type="term" value="F:hydrolase activity"/>
    <property type="evidence" value="ECO:0007669"/>
    <property type="project" value="UniProtKB-KW"/>
</dbReference>
<dbReference type="EMBL" id="BK014897">
    <property type="protein sequence ID" value="DAD81188.1"/>
    <property type="molecule type" value="Genomic_DNA"/>
</dbReference>
<dbReference type="SUPFAM" id="SSF52540">
    <property type="entry name" value="P-loop containing nucleoside triphosphate hydrolases"/>
    <property type="match status" value="1"/>
</dbReference>
<protein>
    <recommendedName>
        <fullName evidence="9">DNA 5'-3' helicase</fullName>
        <ecNumber evidence="9">5.6.2.3</ecNumber>
    </recommendedName>
</protein>
<feature type="domain" description="SF4 helicase" evidence="11">
    <location>
        <begin position="161"/>
        <end position="427"/>
    </location>
</feature>
<dbReference type="GO" id="GO:0043139">
    <property type="term" value="F:5'-3' DNA helicase activity"/>
    <property type="evidence" value="ECO:0007669"/>
    <property type="project" value="UniProtKB-EC"/>
</dbReference>
<keyword evidence="6" id="KW-0067">ATP-binding</keyword>
<evidence type="ECO:0000256" key="5">
    <source>
        <dbReference type="ARBA" id="ARBA00022806"/>
    </source>
</evidence>
<dbReference type="GO" id="GO:0003677">
    <property type="term" value="F:DNA binding"/>
    <property type="evidence" value="ECO:0007669"/>
    <property type="project" value="UniProtKB-KW"/>
</dbReference>
<dbReference type="InterPro" id="IPR036185">
    <property type="entry name" value="DNA_heli_DnaB-like_N_sf"/>
</dbReference>
<evidence type="ECO:0000256" key="4">
    <source>
        <dbReference type="ARBA" id="ARBA00022801"/>
    </source>
</evidence>
<comment type="similarity">
    <text evidence="1">Belongs to the helicase family. DnaB subfamily.</text>
</comment>
<evidence type="ECO:0000256" key="7">
    <source>
        <dbReference type="ARBA" id="ARBA00023125"/>
    </source>
</evidence>
<evidence type="ECO:0000256" key="2">
    <source>
        <dbReference type="ARBA" id="ARBA00022705"/>
    </source>
</evidence>
<keyword evidence="7" id="KW-0238">DNA-binding</keyword>
<keyword evidence="4" id="KW-0378">Hydrolase</keyword>
<evidence type="ECO:0000256" key="6">
    <source>
        <dbReference type="ARBA" id="ARBA00022840"/>
    </source>
</evidence>
<dbReference type="PANTHER" id="PTHR30153:SF2">
    <property type="entry name" value="REPLICATIVE DNA HELICASE"/>
    <property type="match status" value="1"/>
</dbReference>
<evidence type="ECO:0000256" key="10">
    <source>
        <dbReference type="ARBA" id="ARBA00048954"/>
    </source>
</evidence>
<dbReference type="SUPFAM" id="SSF48024">
    <property type="entry name" value="N-terminal domain of DnaB helicase"/>
    <property type="match status" value="1"/>
</dbReference>
<comment type="catalytic activity">
    <reaction evidence="10">
        <text>ATP + H2O = ADP + phosphate + H(+)</text>
        <dbReference type="Rhea" id="RHEA:13065"/>
        <dbReference type="ChEBI" id="CHEBI:15377"/>
        <dbReference type="ChEBI" id="CHEBI:15378"/>
        <dbReference type="ChEBI" id="CHEBI:30616"/>
        <dbReference type="ChEBI" id="CHEBI:43474"/>
        <dbReference type="ChEBI" id="CHEBI:456216"/>
        <dbReference type="EC" id="5.6.2.3"/>
    </reaction>
</comment>
<dbReference type="Pfam" id="PF03796">
    <property type="entry name" value="DnaB_C"/>
    <property type="match status" value="1"/>
</dbReference>
<dbReference type="PROSITE" id="PS51199">
    <property type="entry name" value="SF4_HELICASE"/>
    <property type="match status" value="1"/>
</dbReference>
<dbReference type="InterPro" id="IPR007694">
    <property type="entry name" value="DNA_helicase_DnaB-like_C"/>
</dbReference>
<dbReference type="InterPro" id="IPR027417">
    <property type="entry name" value="P-loop_NTPase"/>
</dbReference>
<proteinExistence type="inferred from homology"/>
<organism evidence="12">
    <name type="scientific">Phage sp. ctrsQ3</name>
    <dbReference type="NCBI Taxonomy" id="2826752"/>
    <lineage>
        <taxon>Viruses</taxon>
    </lineage>
</organism>
<dbReference type="Gene3D" id="3.40.50.300">
    <property type="entry name" value="P-loop containing nucleotide triphosphate hydrolases"/>
    <property type="match status" value="1"/>
</dbReference>
<dbReference type="GO" id="GO:0006260">
    <property type="term" value="P:DNA replication"/>
    <property type="evidence" value="ECO:0007669"/>
    <property type="project" value="UniProtKB-KW"/>
</dbReference>
<dbReference type="EC" id="5.6.2.3" evidence="9"/>
<dbReference type="Gene3D" id="1.10.860.10">
    <property type="entry name" value="DNAb Helicase, Chain A"/>
    <property type="match status" value="1"/>
</dbReference>
<keyword evidence="8" id="KW-0413">Isomerase</keyword>
<evidence type="ECO:0000256" key="9">
    <source>
        <dbReference type="ARBA" id="ARBA00044969"/>
    </source>
</evidence>
<keyword evidence="5 12" id="KW-0347">Helicase</keyword>
<reference evidence="12" key="1">
    <citation type="journal article" date="2021" name="Proc. Natl. Acad. Sci. U.S.A.">
        <title>A Catalog of Tens of Thousands of Viruses from Human Metagenomes Reveals Hidden Associations with Chronic Diseases.</title>
        <authorList>
            <person name="Tisza M.J."/>
            <person name="Buck C.B."/>
        </authorList>
    </citation>
    <scope>NUCLEOTIDE SEQUENCE</scope>
    <source>
        <strain evidence="12">CtrsQ3</strain>
    </source>
</reference>
<keyword evidence="2" id="KW-0235">DNA replication</keyword>
<dbReference type="InterPro" id="IPR007693">
    <property type="entry name" value="DNA_helicase_DnaB-like_N"/>
</dbReference>
<evidence type="ECO:0000313" key="12">
    <source>
        <dbReference type="EMBL" id="DAD81188.1"/>
    </source>
</evidence>
<evidence type="ECO:0000256" key="1">
    <source>
        <dbReference type="ARBA" id="ARBA00008428"/>
    </source>
</evidence>
<accession>A0A8S5MG59</accession>
<evidence type="ECO:0000256" key="8">
    <source>
        <dbReference type="ARBA" id="ARBA00023235"/>
    </source>
</evidence>
<dbReference type="PANTHER" id="PTHR30153">
    <property type="entry name" value="REPLICATIVE DNA HELICASE DNAB"/>
    <property type="match status" value="1"/>
</dbReference>
<evidence type="ECO:0000256" key="3">
    <source>
        <dbReference type="ARBA" id="ARBA00022741"/>
    </source>
</evidence>